<organism evidence="3 4">
    <name type="scientific">Zhouia spongiae</name>
    <dbReference type="NCBI Taxonomy" id="2202721"/>
    <lineage>
        <taxon>Bacteria</taxon>
        <taxon>Pseudomonadati</taxon>
        <taxon>Bacteroidota</taxon>
        <taxon>Flavobacteriia</taxon>
        <taxon>Flavobacteriales</taxon>
        <taxon>Flavobacteriaceae</taxon>
        <taxon>Zhouia</taxon>
    </lineage>
</organism>
<name>A0ABY3YN14_9FLAO</name>
<feature type="chain" id="PRO_5045621525" description="Tetratricopeptide repeat protein" evidence="2">
    <location>
        <begin position="23"/>
        <end position="389"/>
    </location>
</feature>
<protein>
    <recommendedName>
        <fullName evidence="5">Tetratricopeptide repeat protein</fullName>
    </recommendedName>
</protein>
<feature type="signal peptide" evidence="2">
    <location>
        <begin position="1"/>
        <end position="22"/>
    </location>
</feature>
<dbReference type="Proteomes" id="UP000829476">
    <property type="component" value="Chromosome"/>
</dbReference>
<dbReference type="RefSeq" id="WP_242937622.1">
    <property type="nucleotide sequence ID" value="NZ_CP094326.1"/>
</dbReference>
<evidence type="ECO:0000256" key="2">
    <source>
        <dbReference type="SAM" id="SignalP"/>
    </source>
</evidence>
<reference evidence="3 4" key="1">
    <citation type="journal article" date="2018" name="Int. J. Syst. Evol. Microbiol.">
        <title>Zhouia spongiae sp. nov., isolated from a marine sponge.</title>
        <authorList>
            <person name="Zhuang L."/>
            <person name="Lin B."/>
            <person name="Qin F."/>
            <person name="Luo L."/>
        </authorList>
    </citation>
    <scope>NUCLEOTIDE SEQUENCE [LARGE SCALE GENOMIC DNA]</scope>
    <source>
        <strain evidence="3 4">HN-Y44</strain>
    </source>
</reference>
<gene>
    <name evidence="3" type="ORF">MQE36_02490</name>
</gene>
<feature type="repeat" description="TPR" evidence="1">
    <location>
        <begin position="342"/>
        <end position="375"/>
    </location>
</feature>
<proteinExistence type="predicted"/>
<dbReference type="InterPro" id="IPR019734">
    <property type="entry name" value="TPR_rpt"/>
</dbReference>
<dbReference type="PROSITE" id="PS51257">
    <property type="entry name" value="PROKAR_LIPOPROTEIN"/>
    <property type="match status" value="1"/>
</dbReference>
<dbReference type="PROSITE" id="PS50005">
    <property type="entry name" value="TPR"/>
    <property type="match status" value="1"/>
</dbReference>
<dbReference type="SUPFAM" id="SSF48452">
    <property type="entry name" value="TPR-like"/>
    <property type="match status" value="1"/>
</dbReference>
<accession>A0ABY3YN14</accession>
<keyword evidence="4" id="KW-1185">Reference proteome</keyword>
<evidence type="ECO:0008006" key="5">
    <source>
        <dbReference type="Google" id="ProtNLM"/>
    </source>
</evidence>
<evidence type="ECO:0000256" key="1">
    <source>
        <dbReference type="PROSITE-ProRule" id="PRU00339"/>
    </source>
</evidence>
<dbReference type="Gene3D" id="1.25.40.10">
    <property type="entry name" value="Tetratricopeptide repeat domain"/>
    <property type="match status" value="1"/>
</dbReference>
<keyword evidence="2" id="KW-0732">Signal</keyword>
<dbReference type="InterPro" id="IPR011990">
    <property type="entry name" value="TPR-like_helical_dom_sf"/>
</dbReference>
<evidence type="ECO:0000313" key="3">
    <source>
        <dbReference type="EMBL" id="UNY99222.1"/>
    </source>
</evidence>
<dbReference type="SMART" id="SM00028">
    <property type="entry name" value="TPR"/>
    <property type="match status" value="1"/>
</dbReference>
<keyword evidence="1" id="KW-0802">TPR repeat</keyword>
<sequence length="389" mass="44222">MKNILLIALTILLLTMPQSVTGCSMYKITKNGKTIVGNNEDYLSPNNQFWYEKGKGGTFGVMYMGLLNKFAQGAINEAGLVFDGFANPHLPVENTVGKSNIFIGDAIRKVMQSMRTVEEVKNYFETINLSSLSSSQLVFVDQSGTYLIVEGDELLLGNESEKSFSNFYYSQVESLEEVELDYFRKGMSFINSNNSHASFDFCGQVMQSFSADGAFGTQYSTIYDLNDLKVRVYLFHDYSQFVEIDLKDELSKEDHAVMIADLFPENSIGHQHYTKYNDKDNPTRFLEELMGSNEQMSEADFISVGFNSITNVIGYEWLEEKNNPKAAIKIFLYSIKVMPTDADLYDSLGEAYMFDEQWENAKTSYERSLTLDPSNENARKKLVEIDKKR</sequence>
<dbReference type="EMBL" id="CP094326">
    <property type="protein sequence ID" value="UNY99222.1"/>
    <property type="molecule type" value="Genomic_DNA"/>
</dbReference>
<dbReference type="SUPFAM" id="SSF56235">
    <property type="entry name" value="N-terminal nucleophile aminohydrolases (Ntn hydrolases)"/>
    <property type="match status" value="1"/>
</dbReference>
<dbReference type="Gene3D" id="3.60.60.10">
    <property type="entry name" value="Penicillin V Acylase, Chain A"/>
    <property type="match status" value="1"/>
</dbReference>
<evidence type="ECO:0000313" key="4">
    <source>
        <dbReference type="Proteomes" id="UP000829476"/>
    </source>
</evidence>
<dbReference type="InterPro" id="IPR029055">
    <property type="entry name" value="Ntn_hydrolases_N"/>
</dbReference>